<reference evidence="1" key="1">
    <citation type="submission" date="2018-06" db="EMBL/GenBank/DDBJ databases">
        <authorList>
            <person name="Zhirakovskaya E."/>
        </authorList>
    </citation>
    <scope>NUCLEOTIDE SEQUENCE</scope>
</reference>
<sequence length="102" mass="11405">MQRNIIKIMVFFLLLSNLSWAVDMDVSLDAYQHEHEIGSQNNDNGNLSHAPADECSHGSAHMFGIFSEVVLLPSVLNNSYLPVLVNHRYFICQQPPTPPPTA</sequence>
<gene>
    <name evidence="1" type="ORF">MNBD_GAMMA25-369</name>
</gene>
<proteinExistence type="predicted"/>
<name>A0A3B1BAZ1_9ZZZZ</name>
<dbReference type="AlphaFoldDB" id="A0A3B1BAZ1"/>
<accession>A0A3B1BAZ1</accession>
<protein>
    <submittedName>
        <fullName evidence="1">Uncharacterized protein</fullName>
    </submittedName>
</protein>
<evidence type="ECO:0000313" key="1">
    <source>
        <dbReference type="EMBL" id="VAX07500.1"/>
    </source>
</evidence>
<dbReference type="EMBL" id="UOFY01000017">
    <property type="protein sequence ID" value="VAX07500.1"/>
    <property type="molecule type" value="Genomic_DNA"/>
</dbReference>
<organism evidence="1">
    <name type="scientific">hydrothermal vent metagenome</name>
    <dbReference type="NCBI Taxonomy" id="652676"/>
    <lineage>
        <taxon>unclassified sequences</taxon>
        <taxon>metagenomes</taxon>
        <taxon>ecological metagenomes</taxon>
    </lineage>
</organism>